<dbReference type="Gene3D" id="3.40.50.2000">
    <property type="entry name" value="Glycogen Phosphorylase B"/>
    <property type="match status" value="2"/>
</dbReference>
<keyword evidence="2 4" id="KW-0808">Transferase</keyword>
<dbReference type="GO" id="GO:0043750">
    <property type="term" value="F:phosphatidylinositol alpha-mannosyltransferase activity"/>
    <property type="evidence" value="ECO:0007669"/>
    <property type="project" value="UniProtKB-EC"/>
</dbReference>
<evidence type="ECO:0000313" key="4">
    <source>
        <dbReference type="EMBL" id="SPF30865.1"/>
    </source>
</evidence>
<dbReference type="EC" id="2.4.1.345" evidence="4"/>
<protein>
    <submittedName>
        <fullName evidence="4">GDP-mannose-dependent alpha-(1-6)-phosphatidylinositol monomannoside mannosyltransferase</fullName>
        <ecNumber evidence="4">2.4.1.345</ecNumber>
    </submittedName>
</protein>
<evidence type="ECO:0000256" key="2">
    <source>
        <dbReference type="ARBA" id="ARBA00022679"/>
    </source>
</evidence>
<dbReference type="PANTHER" id="PTHR12526:SF510">
    <property type="entry name" value="D-INOSITOL 3-PHOSPHATE GLYCOSYLTRANSFERASE"/>
    <property type="match status" value="1"/>
</dbReference>
<accession>A0A2R8AFL8</accession>
<dbReference type="Proteomes" id="UP000244932">
    <property type="component" value="Unassembled WGS sequence"/>
</dbReference>
<sequence length="338" mass="35271">MSLGAFAIPGDLNLPTGGYGYDRAMLAALPELELVHLTDLGLDPDNAALERAARELAGTGPIVIDGLALGVLPAALLNSLNRPIIALCHHPLGLETGLAPDQATRLMESERAALSACAAVITTSERTGQILRTQFDVNDPVVIEPGIALRPVAARGNTPPTLLTLASFTPRKGHDVLLGALERVADLPWQAVWAGAEPDEAWLNRIEEVIAASGLGARITRRGPVSDKARDEMLAGADLFVLPTHYEGYGMVFAEAMMAGLPILACAGGAVPDVVPGAAGHIVEPGDVVALGDRLRALLTSQDQATRMAAAARAHALTLPSWSDQAALFAATIKRIAQ</sequence>
<dbReference type="AlphaFoldDB" id="A0A2R8AFL8"/>
<dbReference type="PANTHER" id="PTHR12526">
    <property type="entry name" value="GLYCOSYLTRANSFERASE"/>
    <property type="match status" value="1"/>
</dbReference>
<evidence type="ECO:0000259" key="3">
    <source>
        <dbReference type="Pfam" id="PF00534"/>
    </source>
</evidence>
<organism evidence="4 5">
    <name type="scientific">Pontivivens insulae</name>
    <dbReference type="NCBI Taxonomy" id="1639689"/>
    <lineage>
        <taxon>Bacteria</taxon>
        <taxon>Pseudomonadati</taxon>
        <taxon>Pseudomonadota</taxon>
        <taxon>Alphaproteobacteria</taxon>
        <taxon>Rhodobacterales</taxon>
        <taxon>Paracoccaceae</taxon>
        <taxon>Pontivivens</taxon>
    </lineage>
</organism>
<dbReference type="InterPro" id="IPR001296">
    <property type="entry name" value="Glyco_trans_1"/>
</dbReference>
<feature type="domain" description="Glycosyl transferase family 1" evidence="3">
    <location>
        <begin position="154"/>
        <end position="314"/>
    </location>
</feature>
<evidence type="ECO:0000256" key="1">
    <source>
        <dbReference type="ARBA" id="ARBA00022676"/>
    </source>
</evidence>
<keyword evidence="1 4" id="KW-0328">Glycosyltransferase</keyword>
<proteinExistence type="predicted"/>
<dbReference type="OrthoDB" id="9790710at2"/>
<name>A0A2R8AFL8_9RHOB</name>
<evidence type="ECO:0000313" key="5">
    <source>
        <dbReference type="Proteomes" id="UP000244932"/>
    </source>
</evidence>
<gene>
    <name evidence="4" type="primary">pimB_3</name>
    <name evidence="4" type="ORF">POI8812_03209</name>
</gene>
<keyword evidence="5" id="KW-1185">Reference proteome</keyword>
<dbReference type="CDD" id="cd03801">
    <property type="entry name" value="GT4_PimA-like"/>
    <property type="match status" value="1"/>
</dbReference>
<dbReference type="SUPFAM" id="SSF53756">
    <property type="entry name" value="UDP-Glycosyltransferase/glycogen phosphorylase"/>
    <property type="match status" value="1"/>
</dbReference>
<dbReference type="Pfam" id="PF00534">
    <property type="entry name" value="Glycos_transf_1"/>
    <property type="match status" value="1"/>
</dbReference>
<dbReference type="RefSeq" id="WP_108783558.1">
    <property type="nucleotide sequence ID" value="NZ_OMKW01000004.1"/>
</dbReference>
<reference evidence="4 5" key="1">
    <citation type="submission" date="2018-03" db="EMBL/GenBank/DDBJ databases">
        <authorList>
            <person name="Keele B.F."/>
        </authorList>
    </citation>
    <scope>NUCLEOTIDE SEQUENCE [LARGE SCALE GENOMIC DNA]</scope>
    <source>
        <strain evidence="4 5">CeCT 8812</strain>
    </source>
</reference>
<dbReference type="EMBL" id="OMKW01000004">
    <property type="protein sequence ID" value="SPF30865.1"/>
    <property type="molecule type" value="Genomic_DNA"/>
</dbReference>